<evidence type="ECO:0000313" key="4">
    <source>
        <dbReference type="Proteomes" id="UP000011185"/>
    </source>
</evidence>
<sequence length="152" mass="16380">MANFQTTDLRGDGHLFEQRRYYPIMPGSIAKTHEQDISELSNGAAGEKLTGVSVGGSSLETPYLGLTELGNSLPDVLILPSELKVFAKVVKGVVLINPGQFIRPSRSINTEDGTYALMSINAPDVNALNGNNVQQVDDNPDLFTIMCISVVE</sequence>
<dbReference type="Proteomes" id="UP000011185">
    <property type="component" value="Unassembled WGS sequence"/>
</dbReference>
<keyword evidence="4" id="KW-1185">Reference proteome</keyword>
<dbReference type="InterPro" id="IPR016722">
    <property type="entry name" value="DNA_pol_alpha_bsu"/>
</dbReference>
<dbReference type="GO" id="GO:0005658">
    <property type="term" value="C:alpha DNA polymerase:primase complex"/>
    <property type="evidence" value="ECO:0007669"/>
    <property type="project" value="TreeGrafter"/>
</dbReference>
<dbReference type="GO" id="GO:0003887">
    <property type="term" value="F:DNA-directed DNA polymerase activity"/>
    <property type="evidence" value="ECO:0007669"/>
    <property type="project" value="UniProtKB-EC"/>
</dbReference>
<evidence type="ECO:0000313" key="3">
    <source>
        <dbReference type="EMBL" id="ELQ75815.1"/>
    </source>
</evidence>
<name>L7JWY7_TRAHO</name>
<dbReference type="PANTHER" id="PTHR23061">
    <property type="entry name" value="DNA POLYMERASE 2 ALPHA 70 KDA SUBUNIT"/>
    <property type="match status" value="1"/>
</dbReference>
<dbReference type="PANTHER" id="PTHR23061:SF12">
    <property type="entry name" value="DNA POLYMERASE ALPHA SUBUNIT B"/>
    <property type="match status" value="1"/>
</dbReference>
<reference evidence="3 4" key="1">
    <citation type="journal article" date="2012" name="PLoS Pathog.">
        <title>The genome of the obligate intracellular parasite Trachipleistophora hominis: new insights into microsporidian genome dynamics and reductive evolution.</title>
        <authorList>
            <person name="Heinz E."/>
            <person name="Williams T.A."/>
            <person name="Nakjang S."/>
            <person name="Noel C.J."/>
            <person name="Swan D.C."/>
            <person name="Goldberg A.V."/>
            <person name="Harris S.R."/>
            <person name="Weinmaier T."/>
            <person name="Markert S."/>
            <person name="Becher D."/>
            <person name="Bernhardt J."/>
            <person name="Dagan T."/>
            <person name="Hacker C."/>
            <person name="Lucocq J.M."/>
            <person name="Schweder T."/>
            <person name="Rattei T."/>
            <person name="Hall N."/>
            <person name="Hirt R.P."/>
            <person name="Embley T.M."/>
        </authorList>
    </citation>
    <scope>NUCLEOTIDE SEQUENCE [LARGE SCALE GENOMIC DNA]</scope>
</reference>
<dbReference type="OrthoDB" id="336885at2759"/>
<comment type="subcellular location">
    <subcellularLocation>
        <location evidence="1">Nucleus</location>
    </subcellularLocation>
</comment>
<proteinExistence type="predicted"/>
<dbReference type="InParanoid" id="L7JWY7"/>
<evidence type="ECO:0000256" key="2">
    <source>
        <dbReference type="ARBA" id="ARBA00023242"/>
    </source>
</evidence>
<gene>
    <name evidence="3" type="ORF">THOM_1228</name>
</gene>
<evidence type="ECO:0000256" key="1">
    <source>
        <dbReference type="ARBA" id="ARBA00004123"/>
    </source>
</evidence>
<dbReference type="AlphaFoldDB" id="L7JWY7"/>
<dbReference type="Gene3D" id="3.60.21.60">
    <property type="match status" value="1"/>
</dbReference>
<dbReference type="EC" id="2.7.7.7" evidence="3"/>
<accession>L7JWY7</accession>
<keyword evidence="2" id="KW-0539">Nucleus</keyword>
<dbReference type="OMA" id="FTIMCIS"/>
<dbReference type="HOGENOM" id="CLU_1723613_0_0_1"/>
<dbReference type="STRING" id="72359.L7JWY7"/>
<organism evidence="3 4">
    <name type="scientific">Trachipleistophora hominis</name>
    <name type="common">Microsporidian parasite</name>
    <dbReference type="NCBI Taxonomy" id="72359"/>
    <lineage>
        <taxon>Eukaryota</taxon>
        <taxon>Fungi</taxon>
        <taxon>Fungi incertae sedis</taxon>
        <taxon>Microsporidia</taxon>
        <taxon>Pleistophoridae</taxon>
        <taxon>Trachipleistophora</taxon>
    </lineage>
</organism>
<keyword evidence="3" id="KW-0808">Transferase</keyword>
<dbReference type="VEuPathDB" id="MicrosporidiaDB:THOM_1228"/>
<keyword evidence="3" id="KW-0548">Nucleotidyltransferase</keyword>
<dbReference type="GO" id="GO:0006270">
    <property type="term" value="P:DNA replication initiation"/>
    <property type="evidence" value="ECO:0007669"/>
    <property type="project" value="TreeGrafter"/>
</dbReference>
<protein>
    <submittedName>
        <fullName evidence="3">DNA polymerase alpha-primase complex, polymerase-associated subunit B</fullName>
        <ecNumber evidence="3">2.7.7.7</ecNumber>
    </submittedName>
</protein>
<dbReference type="EMBL" id="JH993921">
    <property type="protein sequence ID" value="ELQ75815.1"/>
    <property type="molecule type" value="Genomic_DNA"/>
</dbReference>